<proteinExistence type="predicted"/>
<protein>
    <submittedName>
        <fullName evidence="1">Uncharacterized protein</fullName>
    </submittedName>
</protein>
<reference evidence="1 2" key="1">
    <citation type="journal article" date="2021" name="Elife">
        <title>Chloroplast acquisition without the gene transfer in kleptoplastic sea slugs, Plakobranchus ocellatus.</title>
        <authorList>
            <person name="Maeda T."/>
            <person name="Takahashi S."/>
            <person name="Yoshida T."/>
            <person name="Shimamura S."/>
            <person name="Takaki Y."/>
            <person name="Nagai Y."/>
            <person name="Toyoda A."/>
            <person name="Suzuki Y."/>
            <person name="Arimoto A."/>
            <person name="Ishii H."/>
            <person name="Satoh N."/>
            <person name="Nishiyama T."/>
            <person name="Hasebe M."/>
            <person name="Maruyama T."/>
            <person name="Minagawa J."/>
            <person name="Obokata J."/>
            <person name="Shigenobu S."/>
        </authorList>
    </citation>
    <scope>NUCLEOTIDE SEQUENCE [LARGE SCALE GENOMIC DNA]</scope>
</reference>
<keyword evidence="2" id="KW-1185">Reference proteome</keyword>
<gene>
    <name evidence="1" type="ORF">PoB_002939200</name>
</gene>
<name>A0AAV4A6J1_9GAST</name>
<evidence type="ECO:0000313" key="1">
    <source>
        <dbReference type="EMBL" id="GFO02887.1"/>
    </source>
</evidence>
<comment type="caution">
    <text evidence="1">The sequence shown here is derived from an EMBL/GenBank/DDBJ whole genome shotgun (WGS) entry which is preliminary data.</text>
</comment>
<evidence type="ECO:0000313" key="2">
    <source>
        <dbReference type="Proteomes" id="UP000735302"/>
    </source>
</evidence>
<dbReference type="EMBL" id="BLXT01003657">
    <property type="protein sequence ID" value="GFO02887.1"/>
    <property type="molecule type" value="Genomic_DNA"/>
</dbReference>
<dbReference type="Proteomes" id="UP000735302">
    <property type="component" value="Unassembled WGS sequence"/>
</dbReference>
<dbReference type="AlphaFoldDB" id="A0AAV4A6J1"/>
<organism evidence="1 2">
    <name type="scientific">Plakobranchus ocellatus</name>
    <dbReference type="NCBI Taxonomy" id="259542"/>
    <lineage>
        <taxon>Eukaryota</taxon>
        <taxon>Metazoa</taxon>
        <taxon>Spiralia</taxon>
        <taxon>Lophotrochozoa</taxon>
        <taxon>Mollusca</taxon>
        <taxon>Gastropoda</taxon>
        <taxon>Heterobranchia</taxon>
        <taxon>Euthyneura</taxon>
        <taxon>Panpulmonata</taxon>
        <taxon>Sacoglossa</taxon>
        <taxon>Placobranchoidea</taxon>
        <taxon>Plakobranchidae</taxon>
        <taxon>Plakobranchus</taxon>
    </lineage>
</organism>
<sequence length="131" mass="14734">MLLGGSGLRIVPKTTPADTWQGRNNRPVFPACLLHGVHLMNISMSKCQQNWSHLFGLRTTAQLLRERLILHRLGEKSCRKIIQLSLCDTYTGKQTFSLHSWQPPSMQATLLNKPFFSQSMASQASTLLLSL</sequence>
<accession>A0AAV4A6J1</accession>